<feature type="transmembrane region" description="Helical" evidence="6">
    <location>
        <begin position="84"/>
        <end position="106"/>
    </location>
</feature>
<gene>
    <name evidence="7" type="ORF">LLUT_LOCUS15876</name>
</gene>
<dbReference type="InterPro" id="IPR036259">
    <property type="entry name" value="MFS_trans_sf"/>
</dbReference>
<name>A0AAV1X1D6_LUPLU</name>
<dbReference type="Gene3D" id="1.20.1250.20">
    <property type="entry name" value="MFS general substrate transporter like domains"/>
    <property type="match status" value="1"/>
</dbReference>
<dbReference type="PANTHER" id="PTHR11654">
    <property type="entry name" value="OLIGOPEPTIDE TRANSPORTER-RELATED"/>
    <property type="match status" value="1"/>
</dbReference>
<proteinExistence type="inferred from homology"/>
<keyword evidence="5 6" id="KW-0472">Membrane</keyword>
<evidence type="ECO:0000256" key="5">
    <source>
        <dbReference type="ARBA" id="ARBA00023136"/>
    </source>
</evidence>
<sequence>MDGISYSHGLNDQFHQLRPIPCKDLAPTQISQCKSTTVGQAAILYSGLYLVALGTGGIKATLPALGADQFDAKNPKEATQLSSFFNWFLFSLTIGSIFGVTLINWIGPNHGWGGSFDSWTTQQLLQKPHPQDPGTYAQ</sequence>
<evidence type="ECO:0000256" key="2">
    <source>
        <dbReference type="ARBA" id="ARBA00005982"/>
    </source>
</evidence>
<evidence type="ECO:0000256" key="4">
    <source>
        <dbReference type="ARBA" id="ARBA00022989"/>
    </source>
</evidence>
<keyword evidence="4 6" id="KW-1133">Transmembrane helix</keyword>
<comment type="caution">
    <text evidence="7">The sequence shown here is derived from an EMBL/GenBank/DDBJ whole genome shotgun (WGS) entry which is preliminary data.</text>
</comment>
<evidence type="ECO:0000313" key="8">
    <source>
        <dbReference type="Proteomes" id="UP001497480"/>
    </source>
</evidence>
<dbReference type="Proteomes" id="UP001497480">
    <property type="component" value="Unassembled WGS sequence"/>
</dbReference>
<dbReference type="GO" id="GO:0022857">
    <property type="term" value="F:transmembrane transporter activity"/>
    <property type="evidence" value="ECO:0007669"/>
    <property type="project" value="InterPro"/>
</dbReference>
<protein>
    <submittedName>
        <fullName evidence="7">Uncharacterized protein</fullName>
    </submittedName>
</protein>
<accession>A0AAV1X1D6</accession>
<keyword evidence="3 6" id="KW-0812">Transmembrane</keyword>
<evidence type="ECO:0000256" key="3">
    <source>
        <dbReference type="ARBA" id="ARBA00022692"/>
    </source>
</evidence>
<dbReference type="Pfam" id="PF00854">
    <property type="entry name" value="PTR2"/>
    <property type="match status" value="1"/>
</dbReference>
<evidence type="ECO:0000313" key="7">
    <source>
        <dbReference type="EMBL" id="CAL0314816.1"/>
    </source>
</evidence>
<evidence type="ECO:0000256" key="1">
    <source>
        <dbReference type="ARBA" id="ARBA00004141"/>
    </source>
</evidence>
<comment type="similarity">
    <text evidence="2">Belongs to the major facilitator superfamily. Proton-dependent oligopeptide transporter (POT/PTR) (TC 2.A.17) family.</text>
</comment>
<dbReference type="AlphaFoldDB" id="A0AAV1X1D6"/>
<comment type="subcellular location">
    <subcellularLocation>
        <location evidence="1">Membrane</location>
        <topology evidence="1">Multi-pass membrane protein</topology>
    </subcellularLocation>
</comment>
<dbReference type="GO" id="GO:0016020">
    <property type="term" value="C:membrane"/>
    <property type="evidence" value="ECO:0007669"/>
    <property type="project" value="UniProtKB-SubCell"/>
</dbReference>
<reference evidence="7 8" key="1">
    <citation type="submission" date="2024-03" db="EMBL/GenBank/DDBJ databases">
        <authorList>
            <person name="Martinez-Hernandez J."/>
        </authorList>
    </citation>
    <scope>NUCLEOTIDE SEQUENCE [LARGE SCALE GENOMIC DNA]</scope>
</reference>
<organism evidence="7 8">
    <name type="scientific">Lupinus luteus</name>
    <name type="common">European yellow lupine</name>
    <dbReference type="NCBI Taxonomy" id="3873"/>
    <lineage>
        <taxon>Eukaryota</taxon>
        <taxon>Viridiplantae</taxon>
        <taxon>Streptophyta</taxon>
        <taxon>Embryophyta</taxon>
        <taxon>Tracheophyta</taxon>
        <taxon>Spermatophyta</taxon>
        <taxon>Magnoliopsida</taxon>
        <taxon>eudicotyledons</taxon>
        <taxon>Gunneridae</taxon>
        <taxon>Pentapetalae</taxon>
        <taxon>rosids</taxon>
        <taxon>fabids</taxon>
        <taxon>Fabales</taxon>
        <taxon>Fabaceae</taxon>
        <taxon>Papilionoideae</taxon>
        <taxon>50 kb inversion clade</taxon>
        <taxon>genistoids sensu lato</taxon>
        <taxon>core genistoids</taxon>
        <taxon>Genisteae</taxon>
        <taxon>Lupinus</taxon>
    </lineage>
</organism>
<dbReference type="EMBL" id="CAXHTB010000011">
    <property type="protein sequence ID" value="CAL0314816.1"/>
    <property type="molecule type" value="Genomic_DNA"/>
</dbReference>
<evidence type="ECO:0000256" key="6">
    <source>
        <dbReference type="SAM" id="Phobius"/>
    </source>
</evidence>
<dbReference type="InterPro" id="IPR000109">
    <property type="entry name" value="POT_fam"/>
</dbReference>
<dbReference type="SUPFAM" id="SSF103473">
    <property type="entry name" value="MFS general substrate transporter"/>
    <property type="match status" value="1"/>
</dbReference>
<keyword evidence="8" id="KW-1185">Reference proteome</keyword>